<dbReference type="RefSeq" id="WP_186870802.1">
    <property type="nucleotide sequence ID" value="NZ_JACOOL010000012.1"/>
</dbReference>
<gene>
    <name evidence="2" type="ORF">H8S33_14975</name>
</gene>
<dbReference type="InterPro" id="IPR040452">
    <property type="entry name" value="SfsA_C"/>
</dbReference>
<feature type="domain" description="Sugar fermentation stimulation protein C-terminal" evidence="1">
    <location>
        <begin position="1"/>
        <end position="34"/>
    </location>
</feature>
<dbReference type="Gene3D" id="3.40.1350.60">
    <property type="match status" value="1"/>
</dbReference>
<name>A0A923L7W3_9BACI</name>
<evidence type="ECO:0000313" key="2">
    <source>
        <dbReference type="EMBL" id="MBC5638098.1"/>
    </source>
</evidence>
<protein>
    <submittedName>
        <fullName evidence="2">DNA/RNA nuclease SfsA</fullName>
    </submittedName>
</protein>
<sequence length="49" mass="5287">MFPDAPTVRGTKHVQELIKAKKEGYQATILSSIGEKTPTSRNGKCVGGR</sequence>
<dbReference type="EMBL" id="JACOOL010000012">
    <property type="protein sequence ID" value="MBC5638098.1"/>
    <property type="molecule type" value="Genomic_DNA"/>
</dbReference>
<organism evidence="2 3">
    <name type="scientific">Ornithinibacillus hominis</name>
    <dbReference type="NCBI Taxonomy" id="2763055"/>
    <lineage>
        <taxon>Bacteria</taxon>
        <taxon>Bacillati</taxon>
        <taxon>Bacillota</taxon>
        <taxon>Bacilli</taxon>
        <taxon>Bacillales</taxon>
        <taxon>Bacillaceae</taxon>
        <taxon>Ornithinibacillus</taxon>
    </lineage>
</organism>
<proteinExistence type="predicted"/>
<dbReference type="Pfam" id="PF03749">
    <property type="entry name" value="SfsA"/>
    <property type="match status" value="1"/>
</dbReference>
<dbReference type="AlphaFoldDB" id="A0A923L7W3"/>
<evidence type="ECO:0000313" key="3">
    <source>
        <dbReference type="Proteomes" id="UP000637359"/>
    </source>
</evidence>
<comment type="caution">
    <text evidence="2">The sequence shown here is derived from an EMBL/GenBank/DDBJ whole genome shotgun (WGS) entry which is preliminary data.</text>
</comment>
<reference evidence="2" key="1">
    <citation type="submission" date="2020-08" db="EMBL/GenBank/DDBJ databases">
        <title>Genome public.</title>
        <authorList>
            <person name="Liu C."/>
            <person name="Sun Q."/>
        </authorList>
    </citation>
    <scope>NUCLEOTIDE SEQUENCE</scope>
    <source>
        <strain evidence="2">BX22</strain>
    </source>
</reference>
<keyword evidence="3" id="KW-1185">Reference proteome</keyword>
<accession>A0A923L7W3</accession>
<dbReference type="Proteomes" id="UP000637359">
    <property type="component" value="Unassembled WGS sequence"/>
</dbReference>
<evidence type="ECO:0000259" key="1">
    <source>
        <dbReference type="Pfam" id="PF03749"/>
    </source>
</evidence>